<protein>
    <recommendedName>
        <fullName evidence="2">DUF559 domain-containing protein</fullName>
    </recommendedName>
</protein>
<dbReference type="Gene3D" id="3.40.960.10">
    <property type="entry name" value="VSR Endonuclease"/>
    <property type="match status" value="1"/>
</dbReference>
<gene>
    <name evidence="3" type="ORF">SAMN04489793_4841</name>
</gene>
<dbReference type="Pfam" id="PF04480">
    <property type="entry name" value="DUF559"/>
    <property type="match status" value="1"/>
</dbReference>
<proteinExistence type="predicted"/>
<dbReference type="AlphaFoldDB" id="A0A1H5AAZ7"/>
<dbReference type="STRING" id="57704.SAMN04489793_4841"/>
<dbReference type="EMBL" id="FNSA01000003">
    <property type="protein sequence ID" value="SED39563.1"/>
    <property type="molecule type" value="Genomic_DNA"/>
</dbReference>
<dbReference type="InterPro" id="IPR007569">
    <property type="entry name" value="DUF559"/>
</dbReference>
<sequence length="305" mass="33696">MRPIHMMERTQDLLRDRSDRSVRDATTSVIHGVRADGGASATIEGVRAALLTAYPEGAFCGWSAAELHAVPYSAGHPPELWLPEQRRRTGVIVRCGHLPVEDVTTVSGWPATTTVRTVVDLARLTRNDEAVVAVDQFIRRDATGRSITTKRAILQYLDDHPGIYGGTRVREVLAEADAGSQSPWETYGRLVVHRSGLGFFRTQQPIPGTPYHADLGSGRYRVAIEYDGGYHRTDEQQRADVLRWNAITGQGRGLIRATSSTLLSGRAEFLDRVARELRTRGWSGPSPVNPRLTLPNRPARRTSAD</sequence>
<evidence type="ECO:0000256" key="1">
    <source>
        <dbReference type="SAM" id="MobiDB-lite"/>
    </source>
</evidence>
<evidence type="ECO:0000313" key="4">
    <source>
        <dbReference type="Proteomes" id="UP000182241"/>
    </source>
</evidence>
<dbReference type="SUPFAM" id="SSF52980">
    <property type="entry name" value="Restriction endonuclease-like"/>
    <property type="match status" value="1"/>
</dbReference>
<organism evidence="3 4">
    <name type="scientific">Tsukamurella tyrosinosolvens</name>
    <dbReference type="NCBI Taxonomy" id="57704"/>
    <lineage>
        <taxon>Bacteria</taxon>
        <taxon>Bacillati</taxon>
        <taxon>Actinomycetota</taxon>
        <taxon>Actinomycetes</taxon>
        <taxon>Mycobacteriales</taxon>
        <taxon>Tsukamurellaceae</taxon>
        <taxon>Tsukamurella</taxon>
    </lineage>
</organism>
<evidence type="ECO:0000259" key="2">
    <source>
        <dbReference type="Pfam" id="PF04480"/>
    </source>
</evidence>
<name>A0A1H5AAZ7_TSUTY</name>
<dbReference type="Proteomes" id="UP000182241">
    <property type="component" value="Unassembled WGS sequence"/>
</dbReference>
<reference evidence="4" key="1">
    <citation type="submission" date="2016-10" db="EMBL/GenBank/DDBJ databases">
        <authorList>
            <person name="Varghese N."/>
            <person name="Submissions S."/>
        </authorList>
    </citation>
    <scope>NUCLEOTIDE SEQUENCE [LARGE SCALE GENOMIC DNA]</scope>
    <source>
        <strain evidence="4">DSM 44234</strain>
    </source>
</reference>
<dbReference type="InterPro" id="IPR011335">
    <property type="entry name" value="Restrct_endonuc-II-like"/>
</dbReference>
<evidence type="ECO:0000313" key="3">
    <source>
        <dbReference type="EMBL" id="SED39563.1"/>
    </source>
</evidence>
<accession>A0A1H5AAZ7</accession>
<feature type="region of interest" description="Disordered" evidence="1">
    <location>
        <begin position="280"/>
        <end position="305"/>
    </location>
</feature>
<feature type="domain" description="DUF559" evidence="2">
    <location>
        <begin position="200"/>
        <end position="277"/>
    </location>
</feature>
<keyword evidence="4" id="KW-1185">Reference proteome</keyword>